<protein>
    <submittedName>
        <fullName evidence="1">Uncharacterized protein</fullName>
    </submittedName>
</protein>
<dbReference type="AlphaFoldDB" id="A0A3M9MNV8"/>
<dbReference type="Proteomes" id="UP000271010">
    <property type="component" value="Unassembled WGS sequence"/>
</dbReference>
<accession>A0A3M9MNV8</accession>
<organism evidence="1 2">
    <name type="scientific">Rufibacter immobilis</name>
    <dbReference type="NCBI Taxonomy" id="1348778"/>
    <lineage>
        <taxon>Bacteria</taxon>
        <taxon>Pseudomonadati</taxon>
        <taxon>Bacteroidota</taxon>
        <taxon>Cytophagia</taxon>
        <taxon>Cytophagales</taxon>
        <taxon>Hymenobacteraceae</taxon>
        <taxon>Rufibacter</taxon>
    </lineage>
</organism>
<dbReference type="RefSeq" id="WP_123133701.1">
    <property type="nucleotide sequence ID" value="NZ_RJJE01000017.1"/>
</dbReference>
<keyword evidence="2" id="KW-1185">Reference proteome</keyword>
<name>A0A3M9MNV8_9BACT</name>
<dbReference type="OrthoDB" id="851656at2"/>
<comment type="caution">
    <text evidence="1">The sequence shown here is derived from an EMBL/GenBank/DDBJ whole genome shotgun (WGS) entry which is preliminary data.</text>
</comment>
<gene>
    <name evidence="1" type="ORF">EFA69_13810</name>
</gene>
<dbReference type="EMBL" id="RJJE01000017">
    <property type="protein sequence ID" value="RNI27232.1"/>
    <property type="molecule type" value="Genomic_DNA"/>
</dbReference>
<evidence type="ECO:0000313" key="1">
    <source>
        <dbReference type="EMBL" id="RNI27232.1"/>
    </source>
</evidence>
<reference evidence="1 2" key="1">
    <citation type="submission" date="2018-11" db="EMBL/GenBank/DDBJ databases">
        <title>Rufibacter latericius sp. nov., isolated from water in Baiyang Lake.</title>
        <authorList>
            <person name="Yang Y."/>
        </authorList>
    </citation>
    <scope>NUCLEOTIDE SEQUENCE [LARGE SCALE GENOMIC DNA]</scope>
    <source>
        <strain evidence="1 2">MCC P1</strain>
    </source>
</reference>
<sequence length="145" mass="16630">MAFFFAFLLAAFLGYLYGYYIRPNQKLRKAVEKVKAQCVAALEEGRKGVYKTIVTDQQNASELVVEVKELALTQGGQVKVQYLNAFYKNPEFRTRKGEALLQEVRGLLGEYLPASEVEWYETEARHARIRELVQTIDPKHSTHLS</sequence>
<proteinExistence type="predicted"/>
<evidence type="ECO:0000313" key="2">
    <source>
        <dbReference type="Proteomes" id="UP000271010"/>
    </source>
</evidence>